<dbReference type="Gene3D" id="3.40.50.360">
    <property type="match status" value="1"/>
</dbReference>
<sequence>MKKLVALMGSPRKQGNTATLVGEIIRGAQASGAEAEIFNLNEMKITPCQSCFHCRANEECAVKDDMEKVYSAVKAADAVVIGSPVYMFQVNAQTKLLFDRLFPMMDAKFQPRHGVKKTLVVLAQGNPDPGAFKASWDANAQVLKVMGLEVTDTLIAAGANDPKAAGADAALMAKAFQAGQELVK</sequence>
<dbReference type="Pfam" id="PF03358">
    <property type="entry name" value="FMN_red"/>
    <property type="match status" value="1"/>
</dbReference>
<organism evidence="4 5">
    <name type="scientific">Anaeroselena agilis</name>
    <dbReference type="NCBI Taxonomy" id="3063788"/>
    <lineage>
        <taxon>Bacteria</taxon>
        <taxon>Bacillati</taxon>
        <taxon>Bacillota</taxon>
        <taxon>Negativicutes</taxon>
        <taxon>Acetonemataceae</taxon>
        <taxon>Anaeroselena</taxon>
    </lineage>
</organism>
<evidence type="ECO:0000313" key="5">
    <source>
        <dbReference type="Proteomes" id="UP001254848"/>
    </source>
</evidence>
<evidence type="ECO:0000256" key="1">
    <source>
        <dbReference type="ARBA" id="ARBA00022630"/>
    </source>
</evidence>
<dbReference type="PANTHER" id="PTHR43278">
    <property type="entry name" value="NAD(P)H-DEPENDENT FMN-CONTAINING OXIDOREDUCTASE YWQN-RELATED"/>
    <property type="match status" value="1"/>
</dbReference>
<dbReference type="SUPFAM" id="SSF52218">
    <property type="entry name" value="Flavoproteins"/>
    <property type="match status" value="1"/>
</dbReference>
<dbReference type="InterPro" id="IPR051796">
    <property type="entry name" value="ISF_SsuE-like"/>
</dbReference>
<dbReference type="PANTHER" id="PTHR43278:SF2">
    <property type="entry name" value="IRON-SULFUR FLAVOPROTEIN"/>
    <property type="match status" value="1"/>
</dbReference>
<accession>A0ABU3NT86</accession>
<dbReference type="InterPro" id="IPR029039">
    <property type="entry name" value="Flavoprotein-like_sf"/>
</dbReference>
<name>A0ABU3NT86_9FIRM</name>
<evidence type="ECO:0000256" key="2">
    <source>
        <dbReference type="ARBA" id="ARBA00022643"/>
    </source>
</evidence>
<dbReference type="EMBL" id="JAUOZS010000001">
    <property type="protein sequence ID" value="MDT8900035.1"/>
    <property type="molecule type" value="Genomic_DNA"/>
</dbReference>
<gene>
    <name evidence="4" type="ORF">Q4T40_02140</name>
</gene>
<reference evidence="4 5" key="1">
    <citation type="submission" date="2023-07" db="EMBL/GenBank/DDBJ databases">
        <title>The novel representative of Negativicutes class, Anaeroselena agilis gen. nov. sp. nov.</title>
        <authorList>
            <person name="Prokofeva M.I."/>
            <person name="Elcheninov A.G."/>
            <person name="Klyukina A."/>
            <person name="Kublanov I.V."/>
            <person name="Frolov E.N."/>
            <person name="Podosokorskaya O.A."/>
        </authorList>
    </citation>
    <scope>NUCLEOTIDE SEQUENCE [LARGE SCALE GENOMIC DNA]</scope>
    <source>
        <strain evidence="4 5">4137-cl</strain>
    </source>
</reference>
<protein>
    <submittedName>
        <fullName evidence="4">Flavodoxin family protein</fullName>
    </submittedName>
</protein>
<dbReference type="Proteomes" id="UP001254848">
    <property type="component" value="Unassembled WGS sequence"/>
</dbReference>
<dbReference type="RefSeq" id="WP_413778595.1">
    <property type="nucleotide sequence ID" value="NZ_JAUOZS010000001.1"/>
</dbReference>
<feature type="domain" description="NADPH-dependent FMN reductase-like" evidence="3">
    <location>
        <begin position="3"/>
        <end position="109"/>
    </location>
</feature>
<dbReference type="InterPro" id="IPR005025">
    <property type="entry name" value="FMN_Rdtase-like_dom"/>
</dbReference>
<keyword evidence="1" id="KW-0285">Flavoprotein</keyword>
<proteinExistence type="predicted"/>
<evidence type="ECO:0000313" key="4">
    <source>
        <dbReference type="EMBL" id="MDT8900035.1"/>
    </source>
</evidence>
<keyword evidence="5" id="KW-1185">Reference proteome</keyword>
<evidence type="ECO:0000259" key="3">
    <source>
        <dbReference type="Pfam" id="PF03358"/>
    </source>
</evidence>
<keyword evidence="2" id="KW-0288">FMN</keyword>
<comment type="caution">
    <text evidence="4">The sequence shown here is derived from an EMBL/GenBank/DDBJ whole genome shotgun (WGS) entry which is preliminary data.</text>
</comment>